<evidence type="ECO:0000313" key="2">
    <source>
        <dbReference type="Proteomes" id="UP000198297"/>
    </source>
</evidence>
<dbReference type="Proteomes" id="UP000198297">
    <property type="component" value="Unassembled WGS sequence"/>
</dbReference>
<evidence type="ECO:0000313" key="1">
    <source>
        <dbReference type="EMBL" id="SNR25779.1"/>
    </source>
</evidence>
<gene>
    <name evidence="1" type="ORF">SAMN06266787_101429</name>
</gene>
<sequence>MNTKIISYGIKVPYWIVVSDSEPKIVILRKFERLTITIDLFHDIPTEGNSTMHKSILFDKVVECWGGSYASNIFDRSI</sequence>
<reference evidence="1 2" key="1">
    <citation type="submission" date="2017-06" db="EMBL/GenBank/DDBJ databases">
        <authorList>
            <person name="Kim H.J."/>
            <person name="Triplett B.A."/>
        </authorList>
    </citation>
    <scope>NUCLEOTIDE SEQUENCE [LARGE SCALE GENOMIC DNA]</scope>
    <source>
        <strain evidence="1 2">DSM 19316</strain>
    </source>
</reference>
<accession>A0A238UX24</accession>
<proteinExistence type="predicted"/>
<dbReference type="AlphaFoldDB" id="A0A238UX24"/>
<dbReference type="EMBL" id="FZNK01000001">
    <property type="protein sequence ID" value="SNR25779.1"/>
    <property type="molecule type" value="Genomic_DNA"/>
</dbReference>
<name>A0A238UX24_HALEZ</name>
<protein>
    <submittedName>
        <fullName evidence="1">Uncharacterized protein</fullName>
    </submittedName>
</protein>
<organism evidence="1 2">
    <name type="scientific">Halorubrum ezzemoulense</name>
    <name type="common">Halorubrum chaoviator</name>
    <dbReference type="NCBI Taxonomy" id="337243"/>
    <lineage>
        <taxon>Archaea</taxon>
        <taxon>Methanobacteriati</taxon>
        <taxon>Methanobacteriota</taxon>
        <taxon>Stenosarchaea group</taxon>
        <taxon>Halobacteria</taxon>
        <taxon>Halobacteriales</taxon>
        <taxon>Haloferacaceae</taxon>
        <taxon>Halorubrum</taxon>
    </lineage>
</organism>